<feature type="transmembrane region" description="Helical" evidence="9">
    <location>
        <begin position="1337"/>
        <end position="1355"/>
    </location>
</feature>
<keyword evidence="4 9" id="KW-0812">Transmembrane</keyword>
<feature type="transmembrane region" description="Helical" evidence="9">
    <location>
        <begin position="1435"/>
        <end position="1459"/>
    </location>
</feature>
<feature type="transmembrane region" description="Helical" evidence="9">
    <location>
        <begin position="1544"/>
        <end position="1562"/>
    </location>
</feature>
<evidence type="ECO:0000256" key="7">
    <source>
        <dbReference type="PROSITE-ProRule" id="PRU00176"/>
    </source>
</evidence>
<dbReference type="PANTHER" id="PTHR31585">
    <property type="entry name" value="FOLATE-BIOPTERIN TRANSPORTER 1, CHLOROPLASTIC"/>
    <property type="match status" value="1"/>
</dbReference>
<feature type="region of interest" description="Disordered" evidence="8">
    <location>
        <begin position="468"/>
        <end position="503"/>
    </location>
</feature>
<dbReference type="InterPro" id="IPR039309">
    <property type="entry name" value="BT1"/>
</dbReference>
<keyword evidence="6 9" id="KW-0472">Membrane</keyword>
<dbReference type="InterPro" id="IPR000727">
    <property type="entry name" value="T_SNARE_dom"/>
</dbReference>
<dbReference type="GO" id="GO:0003723">
    <property type="term" value="F:RNA binding"/>
    <property type="evidence" value="ECO:0007669"/>
    <property type="project" value="UniProtKB-UniRule"/>
</dbReference>
<keyword evidence="7" id="KW-0694">RNA-binding</keyword>
<evidence type="ECO:0000256" key="4">
    <source>
        <dbReference type="ARBA" id="ARBA00022692"/>
    </source>
</evidence>
<name>A0A7J6M6Y1_PEROL</name>
<dbReference type="PANTHER" id="PTHR31585:SF0">
    <property type="entry name" value="FOLATE-BIOPTERIN TRANSPORTER 1, CHLOROPLASTIC"/>
    <property type="match status" value="1"/>
</dbReference>
<keyword evidence="5 9" id="KW-1133">Transmembrane helix</keyword>
<feature type="transmembrane region" description="Helical" evidence="9">
    <location>
        <begin position="1672"/>
        <end position="1696"/>
    </location>
</feature>
<feature type="transmembrane region" description="Helical" evidence="9">
    <location>
        <begin position="1569"/>
        <end position="1591"/>
    </location>
</feature>
<evidence type="ECO:0000256" key="5">
    <source>
        <dbReference type="ARBA" id="ARBA00022989"/>
    </source>
</evidence>
<evidence type="ECO:0000256" key="8">
    <source>
        <dbReference type="SAM" id="MobiDB-lite"/>
    </source>
</evidence>
<organism evidence="12 13">
    <name type="scientific">Perkinsus olseni</name>
    <name type="common">Perkinsus atlanticus</name>
    <dbReference type="NCBI Taxonomy" id="32597"/>
    <lineage>
        <taxon>Eukaryota</taxon>
        <taxon>Sar</taxon>
        <taxon>Alveolata</taxon>
        <taxon>Perkinsozoa</taxon>
        <taxon>Perkinsea</taxon>
        <taxon>Perkinsida</taxon>
        <taxon>Perkinsidae</taxon>
        <taxon>Perkinsus</taxon>
    </lineage>
</organism>
<dbReference type="InterPro" id="IPR035979">
    <property type="entry name" value="RBD_domain_sf"/>
</dbReference>
<dbReference type="PROSITE" id="PS50102">
    <property type="entry name" value="RRM"/>
    <property type="match status" value="2"/>
</dbReference>
<dbReference type="InterPro" id="IPR012677">
    <property type="entry name" value="Nucleotide-bd_a/b_plait_sf"/>
</dbReference>
<dbReference type="Gene3D" id="1.20.5.110">
    <property type="match status" value="1"/>
</dbReference>
<evidence type="ECO:0000313" key="13">
    <source>
        <dbReference type="Proteomes" id="UP000572268"/>
    </source>
</evidence>
<evidence type="ECO:0000313" key="12">
    <source>
        <dbReference type="EMBL" id="KAF4666930.1"/>
    </source>
</evidence>
<feature type="region of interest" description="Disordered" evidence="8">
    <location>
        <begin position="603"/>
        <end position="632"/>
    </location>
</feature>
<dbReference type="PROSITE" id="PS50192">
    <property type="entry name" value="T_SNARE"/>
    <property type="match status" value="1"/>
</dbReference>
<feature type="transmembrane region" description="Helical" evidence="9">
    <location>
        <begin position="1394"/>
        <end position="1415"/>
    </location>
</feature>
<accession>A0A7J6M6Y1</accession>
<evidence type="ECO:0000256" key="2">
    <source>
        <dbReference type="ARBA" id="ARBA00007015"/>
    </source>
</evidence>
<dbReference type="SUPFAM" id="SSF103473">
    <property type="entry name" value="MFS general substrate transporter"/>
    <property type="match status" value="1"/>
</dbReference>
<evidence type="ECO:0000256" key="9">
    <source>
        <dbReference type="SAM" id="Phobius"/>
    </source>
</evidence>
<dbReference type="InterPro" id="IPR000504">
    <property type="entry name" value="RRM_dom"/>
</dbReference>
<dbReference type="Pfam" id="PF03092">
    <property type="entry name" value="BT1"/>
    <property type="match status" value="1"/>
</dbReference>
<comment type="subcellular location">
    <subcellularLocation>
        <location evidence="1">Membrane</location>
        <topology evidence="1">Multi-pass membrane protein</topology>
    </subcellularLocation>
</comment>
<dbReference type="CDD" id="cd00590">
    <property type="entry name" value="RRM_SF"/>
    <property type="match status" value="1"/>
</dbReference>
<feature type="domain" description="T-SNARE coiled-coil homology" evidence="11">
    <location>
        <begin position="510"/>
        <end position="572"/>
    </location>
</feature>
<dbReference type="EMBL" id="JABANN010000193">
    <property type="protein sequence ID" value="KAF4666930.1"/>
    <property type="molecule type" value="Genomic_DNA"/>
</dbReference>
<dbReference type="Pfam" id="PF00076">
    <property type="entry name" value="RRM_1"/>
    <property type="match status" value="2"/>
</dbReference>
<dbReference type="Gene3D" id="3.30.70.330">
    <property type="match status" value="2"/>
</dbReference>
<dbReference type="SMART" id="SM00360">
    <property type="entry name" value="RRM"/>
    <property type="match status" value="2"/>
</dbReference>
<feature type="region of interest" description="Disordered" evidence="8">
    <location>
        <begin position="1035"/>
        <end position="1061"/>
    </location>
</feature>
<evidence type="ECO:0000259" key="11">
    <source>
        <dbReference type="PROSITE" id="PS50192"/>
    </source>
</evidence>
<dbReference type="GO" id="GO:0016020">
    <property type="term" value="C:membrane"/>
    <property type="evidence" value="ECO:0007669"/>
    <property type="project" value="UniProtKB-SubCell"/>
</dbReference>
<feature type="compositionally biased region" description="Polar residues" evidence="8">
    <location>
        <begin position="23"/>
        <end position="38"/>
    </location>
</feature>
<feature type="transmembrane region" description="Helical" evidence="9">
    <location>
        <begin position="1367"/>
        <end position="1388"/>
    </location>
</feature>
<feature type="transmembrane region" description="Helical" evidence="9">
    <location>
        <begin position="1640"/>
        <end position="1660"/>
    </location>
</feature>
<feature type="domain" description="RRM" evidence="10">
    <location>
        <begin position="126"/>
        <end position="199"/>
    </location>
</feature>
<evidence type="ECO:0000256" key="1">
    <source>
        <dbReference type="ARBA" id="ARBA00004141"/>
    </source>
</evidence>
<feature type="transmembrane region" description="Helical" evidence="9">
    <location>
        <begin position="1606"/>
        <end position="1628"/>
    </location>
</feature>
<evidence type="ECO:0000256" key="3">
    <source>
        <dbReference type="ARBA" id="ARBA00022448"/>
    </source>
</evidence>
<feature type="transmembrane region" description="Helical" evidence="9">
    <location>
        <begin position="1753"/>
        <end position="1774"/>
    </location>
</feature>
<evidence type="ECO:0000259" key="10">
    <source>
        <dbReference type="PROSITE" id="PS50102"/>
    </source>
</evidence>
<comment type="caution">
    <text evidence="12">The sequence shown here is derived from an EMBL/GenBank/DDBJ whole genome shotgun (WGS) entry which is preliminary data.</text>
</comment>
<feature type="region of interest" description="Disordered" evidence="8">
    <location>
        <begin position="1"/>
        <end position="44"/>
    </location>
</feature>
<feature type="transmembrane region" description="Helical" evidence="9">
    <location>
        <begin position="1516"/>
        <end position="1538"/>
    </location>
</feature>
<comment type="similarity">
    <text evidence="2">Belongs to the major facilitator superfamily. Folate-biopterin transporter (TC 2.A.71) family.</text>
</comment>
<evidence type="ECO:0000256" key="6">
    <source>
        <dbReference type="ARBA" id="ARBA00023136"/>
    </source>
</evidence>
<dbReference type="Proteomes" id="UP000572268">
    <property type="component" value="Unassembled WGS sequence"/>
</dbReference>
<feature type="region of interest" description="Disordered" evidence="8">
    <location>
        <begin position="197"/>
        <end position="231"/>
    </location>
</feature>
<keyword evidence="3" id="KW-0813">Transport</keyword>
<proteinExistence type="inferred from homology"/>
<sequence length="1819" mass="201525">MSQANRITDVDGQNSPAGDMSGYSANTPSVGMSPTGSSAERPIRTGPKIFIGGLPYTATEKDVADFFSQFGPVVSAEIKMDKVTGRSRGFGFVVFETAEGKMGAMRRKGELFLHNRQINIGETTADRVFVGGVPPQVSNEAIATHFSKYGPVQDIEGPPNKNYLFVVFTDPSGARNCLMENPENHVIDGVRVDVKKAQPRNQPHSAAQSSVPPPPPPPGQQLGPAGNSGDGIISSRATEFRAIYSLVSSALIVEFPGDEEIGEFKTITRTGVKHYSLCGMTEGNFRYGGGAMIANQPLQPQHGGMTRYSPVYSGGPQRASSAQSCQEVEKDKFVALKKQLVAAMRLLQDLVQERRKVAREEKKGSSNSEFVKLSIWTRTLMDQCRTKSGNLRQILREQCARANSVGLRLGSKLSQRELDWRYDQLSAIEQFVEACSRCVRSPAEPVPEIPPELSECTTDMRTARKKLFGDDPEAPYTREGGHVESVQQPRPSHRVGELSAEEEGAMEEWTARMDDIDKDIDDIDVMVDRLREVAVEMGEAGQRHSELIERIKDRNEDVNGGIRAVSDRVRGIVLTESKSAMTCRVVLGVVLLIMAGWIYTRGSPPRGPPRKSLPSSDPEGHPSGPLKVSLSGASLRSRFSGPELSEPMRERNMICARLLKAGSRRRGFGADARRERQEHAKALGSFEKSALDVQQSITQLIRRHAGFEPSVGGYKIKIVTPEPKKKKRLRPADTMTDFECEMAMRRQAQLERIKIYRYQRRADDGTHSVRIGLLESVIKGSTMGSDDSRSLYSGHSETSDILLRNSSSEYINSMYAPEAVLMHRKQQAYDWECRRDLALQRLVASEASREARVEAALLLKARRMEEIEKWKRHGKAEEQRKRTQGNWLGALAFASFMCFVMDEVNLLRMKRGSAAADVRPTLAPNSLELPLLCPSQSPKESCNGGNGLPKIVEQRREAAASSINLNQLGHSLTAGKIMLATRKFHEQCRRIQRAWRAAKARFDRNTQLCCDRWMRFERQMDRCLTQVLSKELSAAHPSPAAASGGAATSRRASVKQSKTRRVSTKGVGEIQLTLQERVKVALLPEQVRRQFVENELRFRRFALLPHIYAWHDAMDKYWKKVESWRQDRLATHSVAAATDKTKAGTGDDVRPPPARPPCPVHMPSDDLLLKWLSRCRKSSTNYSKIDESCVKSVAKALQRFKSRHVILPEGPMTSVDDIRFTRLDLSSSSDIPEHLSQRRERLLLSGSMDAFEGVVVPVMPPFFNTLMAASPTSFSKVASSIPLSGFFRRLSDAFGWRLLVVLHFTIHWPKGYCYLMVNSVVRFYLQDMNVPGPLMDRYMSIVFMPFALKPWVGLLSDCFPLFGYRRMPYLVGAGAIGIAGTLLAVLIVPSPTVVSYGIIGLFMMIFYWITCADLLSEAVYSRKVSDNPVDGPALVGYVTAGQKIVGLLAGFLSGVIVQYAPNIGGHTGSQWALGTTLLPSAALVVPVLLNYFGEEKRSAVWARAERKKLWKEQPELVCLSLLVGAIVVVYSVVSVVVGSFTVNFVMLCLLLVLMLTASSMLLKPVIGRLVLFKCITGATRLQPSGPAQYFFTDDAVQFPGGPNFSAFFYGSVVNTVGILAGVVSVIIVTRFMATWTYRRVYVVIIIVIFILQLGDPIIYSRLNLSLGIPDKVFVIGSTALVQVGQILIYMPGFLMLSYMCPQNVEGLMFALLAGSFNFAFMSTGSITGFISKSLGVDPRGLPGVDESSQFDNLWKVSLVCIGVQLVPLGFLWLLPNVRMNEAILPDAQRASATTDSPFRWLLEKWNSPVDKDVEDAQSE</sequence>
<feature type="compositionally biased region" description="Low complexity" evidence="8">
    <location>
        <begin position="1035"/>
        <end position="1051"/>
    </location>
</feature>
<dbReference type="SUPFAM" id="SSF58038">
    <property type="entry name" value="SNARE fusion complex"/>
    <property type="match status" value="1"/>
</dbReference>
<feature type="compositionally biased region" description="Polar residues" evidence="8">
    <location>
        <begin position="1"/>
        <end position="16"/>
    </location>
</feature>
<reference evidence="12 13" key="1">
    <citation type="submission" date="2020-04" db="EMBL/GenBank/DDBJ databases">
        <title>Perkinsus olseni comparative genomics.</title>
        <authorList>
            <person name="Bogema D.R."/>
        </authorList>
    </citation>
    <scope>NUCLEOTIDE SEQUENCE [LARGE SCALE GENOMIC DNA]</scope>
    <source>
        <strain evidence="12">ATCC PRA-31</strain>
    </source>
</reference>
<gene>
    <name evidence="12" type="ORF">FOL46_002795</name>
</gene>
<feature type="transmembrane region" description="Helical" evidence="9">
    <location>
        <begin position="1708"/>
        <end position="1730"/>
    </location>
</feature>
<feature type="transmembrane region" description="Helical" evidence="9">
    <location>
        <begin position="1471"/>
        <end position="1493"/>
    </location>
</feature>
<dbReference type="SUPFAM" id="SSF54928">
    <property type="entry name" value="RNA-binding domain, RBD"/>
    <property type="match status" value="2"/>
</dbReference>
<protein>
    <submittedName>
        <fullName evidence="12">Uncharacterized protein</fullName>
    </submittedName>
</protein>
<dbReference type="InterPro" id="IPR036259">
    <property type="entry name" value="MFS_trans_sf"/>
</dbReference>
<feature type="domain" description="RRM" evidence="10">
    <location>
        <begin position="47"/>
        <end position="125"/>
    </location>
</feature>